<feature type="domain" description="HAMP" evidence="12">
    <location>
        <begin position="214"/>
        <end position="263"/>
    </location>
</feature>
<dbReference type="PANTHER" id="PTHR32089:SF119">
    <property type="entry name" value="METHYL-ACCEPTING CHEMOTAXIS PROTEIN CTPL"/>
    <property type="match status" value="1"/>
</dbReference>
<evidence type="ECO:0000313" key="14">
    <source>
        <dbReference type="Proteomes" id="UP000053048"/>
    </source>
</evidence>
<dbReference type="InterPro" id="IPR003660">
    <property type="entry name" value="HAMP_dom"/>
</dbReference>
<feature type="transmembrane region" description="Helical" evidence="10">
    <location>
        <begin position="12"/>
        <end position="30"/>
    </location>
</feature>
<evidence type="ECO:0000256" key="3">
    <source>
        <dbReference type="ARBA" id="ARBA00022481"/>
    </source>
</evidence>
<evidence type="ECO:0000256" key="7">
    <source>
        <dbReference type="ARBA" id="ARBA00023224"/>
    </source>
</evidence>
<dbReference type="InterPro" id="IPR004090">
    <property type="entry name" value="Chemotax_Me-accpt_rcpt"/>
</dbReference>
<evidence type="ECO:0000259" key="12">
    <source>
        <dbReference type="PROSITE" id="PS50885"/>
    </source>
</evidence>
<protein>
    <submittedName>
        <fullName evidence="13">Chemotaxis protein</fullName>
    </submittedName>
</protein>
<feature type="transmembrane region" description="Helical" evidence="10">
    <location>
        <begin position="189"/>
        <end position="212"/>
    </location>
</feature>
<comment type="similarity">
    <text evidence="8">Belongs to the methyl-accepting chemotaxis (MCP) protein family.</text>
</comment>
<dbReference type="FunFam" id="1.10.287.950:FF:000001">
    <property type="entry name" value="Methyl-accepting chemotaxis sensory transducer"/>
    <property type="match status" value="1"/>
</dbReference>
<dbReference type="SUPFAM" id="SSF58104">
    <property type="entry name" value="Methyl-accepting chemotaxis protein (MCP) signaling domain"/>
    <property type="match status" value="1"/>
</dbReference>
<gene>
    <name evidence="13" type="ORF">AO067_20110</name>
</gene>
<organism evidence="13 14">
    <name type="scientific">Pseudomonas viridiflava ICMP 13104</name>
    <dbReference type="NCBI Taxonomy" id="1198305"/>
    <lineage>
        <taxon>Bacteria</taxon>
        <taxon>Pseudomonadati</taxon>
        <taxon>Pseudomonadota</taxon>
        <taxon>Gammaproteobacteria</taxon>
        <taxon>Pseudomonadales</taxon>
        <taxon>Pseudomonadaceae</taxon>
        <taxon>Pseudomonas</taxon>
    </lineage>
</organism>
<proteinExistence type="inferred from homology"/>
<evidence type="ECO:0000256" key="9">
    <source>
        <dbReference type="PROSITE-ProRule" id="PRU00284"/>
    </source>
</evidence>
<keyword evidence="7 9" id="KW-0807">Transducer</keyword>
<dbReference type="PRINTS" id="PR00260">
    <property type="entry name" value="CHEMTRNSDUCR"/>
</dbReference>
<keyword evidence="4 10" id="KW-0812">Transmembrane</keyword>
<evidence type="ECO:0000256" key="2">
    <source>
        <dbReference type="ARBA" id="ARBA00022475"/>
    </source>
</evidence>
<dbReference type="CDD" id="cd11386">
    <property type="entry name" value="MCP_signal"/>
    <property type="match status" value="1"/>
</dbReference>
<keyword evidence="2" id="KW-1003">Cell membrane</keyword>
<dbReference type="Pfam" id="PF05227">
    <property type="entry name" value="CHASE3"/>
    <property type="match status" value="1"/>
</dbReference>
<dbReference type="Pfam" id="PF00015">
    <property type="entry name" value="MCPsignal"/>
    <property type="match status" value="1"/>
</dbReference>
<dbReference type="GO" id="GO:0007165">
    <property type="term" value="P:signal transduction"/>
    <property type="evidence" value="ECO:0007669"/>
    <property type="project" value="UniProtKB-KW"/>
</dbReference>
<dbReference type="Proteomes" id="UP000053048">
    <property type="component" value="Unassembled WGS sequence"/>
</dbReference>
<name>A0A0W0HFV1_PSEVI</name>
<evidence type="ECO:0000313" key="13">
    <source>
        <dbReference type="EMBL" id="KTB59648.1"/>
    </source>
</evidence>
<accession>A0A0W0HFV1</accession>
<evidence type="ECO:0000256" key="6">
    <source>
        <dbReference type="ARBA" id="ARBA00023136"/>
    </source>
</evidence>
<dbReference type="EMBL" id="LKEJ01000147">
    <property type="protein sequence ID" value="KTB59648.1"/>
    <property type="molecule type" value="Genomic_DNA"/>
</dbReference>
<dbReference type="PANTHER" id="PTHR32089">
    <property type="entry name" value="METHYL-ACCEPTING CHEMOTAXIS PROTEIN MCPB"/>
    <property type="match status" value="1"/>
</dbReference>
<dbReference type="InterPro" id="IPR004089">
    <property type="entry name" value="MCPsignal_dom"/>
</dbReference>
<comment type="caution">
    <text evidence="13">The sequence shown here is derived from an EMBL/GenBank/DDBJ whole genome shotgun (WGS) entry which is preliminary data.</text>
</comment>
<dbReference type="GO" id="GO:0005886">
    <property type="term" value="C:plasma membrane"/>
    <property type="evidence" value="ECO:0007669"/>
    <property type="project" value="UniProtKB-SubCell"/>
</dbReference>
<keyword evidence="3" id="KW-0488">Methylation</keyword>
<sequence>MFSKLSISQKLYFSFVAIVILIAVLVASAYRGFEQVEEATNSNVHTYQVLSDAQLALEQLINIETGMRGFVIASKDAFLEPLVAGQKRFTEELDSLRRLTADNAEQQRRLAALGETQKRWIDEDINPIIALRRDLTARNMPDDELDARITSGADKAKMDSMRAILSEISATENKLLVIRNKNMVDAKHLAIMILICGGLAAAVLSAILATVLGRSTTARLQVAIDAATAIANGKLDTVIDTSSHDELPKAFDRMQNRLREMIQQISQAANQLVLAVQQISGASEQLSGAIQEQSTAASAMAATIEELTVSIHHVSENADEAHQIASRSGDQSKEGALVIENTLSSMNGIAKTVQHSSAQVADLGQHSEHISSIISVIQGIADQTNLLALNAAIEAARAGEQGRGFAVVADEVRLLAQNTGKSTKEIAGMIEKIQAGVRETVDSMRSGVLEVNNGVEMASTAGSAIIEIRDSSNKVLQVVDQISFALREQTAASQDVARNVERSAQMAEQNNMSVQELLKTSGGLKALATSLQQEVSKFQI</sequence>
<evidence type="ECO:0000256" key="8">
    <source>
        <dbReference type="ARBA" id="ARBA00029447"/>
    </source>
</evidence>
<evidence type="ECO:0000256" key="4">
    <source>
        <dbReference type="ARBA" id="ARBA00022692"/>
    </source>
</evidence>
<evidence type="ECO:0000256" key="10">
    <source>
        <dbReference type="SAM" id="Phobius"/>
    </source>
</evidence>
<dbReference type="SMART" id="SM00283">
    <property type="entry name" value="MA"/>
    <property type="match status" value="1"/>
</dbReference>
<dbReference type="Gene3D" id="1.10.287.950">
    <property type="entry name" value="Methyl-accepting chemotaxis protein"/>
    <property type="match status" value="1"/>
</dbReference>
<dbReference type="PROSITE" id="PS50111">
    <property type="entry name" value="CHEMOTAXIS_TRANSDUC_2"/>
    <property type="match status" value="1"/>
</dbReference>
<dbReference type="CDD" id="cd06225">
    <property type="entry name" value="HAMP"/>
    <property type="match status" value="1"/>
</dbReference>
<dbReference type="InterPro" id="IPR007891">
    <property type="entry name" value="CHASE3"/>
</dbReference>
<dbReference type="GO" id="GO:0004888">
    <property type="term" value="F:transmembrane signaling receptor activity"/>
    <property type="evidence" value="ECO:0007669"/>
    <property type="project" value="InterPro"/>
</dbReference>
<evidence type="ECO:0000259" key="11">
    <source>
        <dbReference type="PROSITE" id="PS50111"/>
    </source>
</evidence>
<dbReference type="GO" id="GO:0006935">
    <property type="term" value="P:chemotaxis"/>
    <property type="evidence" value="ECO:0007669"/>
    <property type="project" value="InterPro"/>
</dbReference>
<dbReference type="AlphaFoldDB" id="A0A0W0HFV1"/>
<dbReference type="PROSITE" id="PS50885">
    <property type="entry name" value="HAMP"/>
    <property type="match status" value="1"/>
</dbReference>
<dbReference type="SMART" id="SM00304">
    <property type="entry name" value="HAMP"/>
    <property type="match status" value="1"/>
</dbReference>
<evidence type="ECO:0000256" key="5">
    <source>
        <dbReference type="ARBA" id="ARBA00022989"/>
    </source>
</evidence>
<keyword evidence="6 10" id="KW-0472">Membrane</keyword>
<reference evidence="13 14" key="1">
    <citation type="submission" date="2015-09" db="EMBL/GenBank/DDBJ databases">
        <title>Genome sequence of ICMP 13104.</title>
        <authorList>
            <person name="Visnovsky S."/>
            <person name="Lu A."/>
            <person name="Panda P."/>
            <person name="Pitman A."/>
        </authorList>
    </citation>
    <scope>NUCLEOTIDE SEQUENCE [LARGE SCALE GENOMIC DNA]</scope>
    <source>
        <strain evidence="13 14">ICMP 13104</strain>
    </source>
</reference>
<comment type="subcellular location">
    <subcellularLocation>
        <location evidence="1">Cell membrane</location>
        <topology evidence="1">Multi-pass membrane protein</topology>
    </subcellularLocation>
</comment>
<keyword evidence="14" id="KW-1185">Reference proteome</keyword>
<dbReference type="CDD" id="cd19410">
    <property type="entry name" value="HK9-like_sensor"/>
    <property type="match status" value="1"/>
</dbReference>
<feature type="domain" description="Methyl-accepting transducer" evidence="11">
    <location>
        <begin position="268"/>
        <end position="504"/>
    </location>
</feature>
<keyword evidence="5 10" id="KW-1133">Transmembrane helix</keyword>
<evidence type="ECO:0000256" key="1">
    <source>
        <dbReference type="ARBA" id="ARBA00004651"/>
    </source>
</evidence>